<dbReference type="PANTHER" id="PTHR43095:SF5">
    <property type="entry name" value="XYLULOSE KINASE"/>
    <property type="match status" value="1"/>
</dbReference>
<dbReference type="InterPro" id="IPR018483">
    <property type="entry name" value="Carb_kinase_FGGY_CS"/>
</dbReference>
<evidence type="ECO:0000259" key="12">
    <source>
        <dbReference type="Pfam" id="PF02782"/>
    </source>
</evidence>
<reference evidence="13 14" key="1">
    <citation type="submission" date="2018-08" db="EMBL/GenBank/DDBJ databases">
        <title>A genome reference for cultivated species of the human gut microbiota.</title>
        <authorList>
            <person name="Zou Y."/>
            <person name="Xue W."/>
            <person name="Luo G."/>
        </authorList>
    </citation>
    <scope>NUCLEOTIDE SEQUENCE [LARGE SCALE GENOMIC DNA]</scope>
    <source>
        <strain evidence="13 14">AF48-16</strain>
    </source>
</reference>
<evidence type="ECO:0000256" key="5">
    <source>
        <dbReference type="ARBA" id="ARBA00022777"/>
    </source>
</evidence>
<dbReference type="CDD" id="cd07808">
    <property type="entry name" value="ASKHA_NBD_FGGY_EcXK-like"/>
    <property type="match status" value="1"/>
</dbReference>
<keyword evidence="7 8" id="KW-0119">Carbohydrate metabolism</keyword>
<sequence length="498" mass="54868">MAYFLGLDLGTSALKGLVFDQTGELQGTASADYPLSSPRPGFSEQEPVHWQEAADKVIKTLIQQLPTLQKELIGISFSGQMHSLVLLDEENRVIRPAILWNDVRTTKQCQAIMASFGEEIKAITKNVALEGFTLPKILWVQEHEPEHWQQVRHMMLPKDYLAFWLTGNYSMDYSDAAGTLLLDIEKKCWSEAILEKFAIASDLLPPLFESAAPVGQMRKELQEAFGFEQEVTIYAGGADNACAALGSGIIAEGVGMVSIGTSGVFLSFEEVQEVDYQGDLHLFRHAIKDKLYSMGVTLAAGNSLSWYRDTFAPNQSFQELLSAISEVNPGAEGLLFTPYIVGERTPHTDSQIRGSFIGIDTRHREKHFSRAVLEGITFSLKDSQMIMEERAQRKFTQIVSVGGGAKNAEWLQMQADIFNAEMLTLSTEQGPGMGAAMLAAIGSGIYPDAAACVNAFVKYGKAIAPIPENVAKYQEIYAIYRTVYQQTAPICHALAQIE</sequence>
<dbReference type="HAMAP" id="MF_02220">
    <property type="entry name" value="XylB"/>
    <property type="match status" value="1"/>
</dbReference>
<dbReference type="AlphaFoldDB" id="A0A415EX40"/>
<evidence type="ECO:0000256" key="7">
    <source>
        <dbReference type="ARBA" id="ARBA00023277"/>
    </source>
</evidence>
<protein>
    <recommendedName>
        <fullName evidence="8 10">Xylulose kinase</fullName>
        <shortName evidence="8 10">Xylulokinase</shortName>
        <ecNumber evidence="8 10">2.7.1.17</ecNumber>
    </recommendedName>
</protein>
<comment type="catalytic activity">
    <reaction evidence="8 10">
        <text>D-xylulose + ATP = D-xylulose 5-phosphate + ADP + H(+)</text>
        <dbReference type="Rhea" id="RHEA:10964"/>
        <dbReference type="ChEBI" id="CHEBI:15378"/>
        <dbReference type="ChEBI" id="CHEBI:17140"/>
        <dbReference type="ChEBI" id="CHEBI:30616"/>
        <dbReference type="ChEBI" id="CHEBI:57737"/>
        <dbReference type="ChEBI" id="CHEBI:456216"/>
        <dbReference type="EC" id="2.7.1.17"/>
    </reaction>
</comment>
<feature type="domain" description="Carbohydrate kinase FGGY N-terminal" evidence="11">
    <location>
        <begin position="3"/>
        <end position="246"/>
    </location>
</feature>
<keyword evidence="2 8" id="KW-0859">Xylose metabolism</keyword>
<evidence type="ECO:0000256" key="6">
    <source>
        <dbReference type="ARBA" id="ARBA00022840"/>
    </source>
</evidence>
<keyword evidence="3 8" id="KW-0808">Transferase</keyword>
<organism evidence="13 14">
    <name type="scientific">Enterococcus casseliflavus</name>
    <name type="common">Enterococcus flavescens</name>
    <dbReference type="NCBI Taxonomy" id="37734"/>
    <lineage>
        <taxon>Bacteria</taxon>
        <taxon>Bacillati</taxon>
        <taxon>Bacillota</taxon>
        <taxon>Bacilli</taxon>
        <taxon>Lactobacillales</taxon>
        <taxon>Enterococcaceae</taxon>
        <taxon>Enterococcus</taxon>
    </lineage>
</organism>
<comment type="similarity">
    <text evidence="1 8 9">Belongs to the FGGY kinase family.</text>
</comment>
<dbReference type="InterPro" id="IPR018484">
    <property type="entry name" value="FGGY_N"/>
</dbReference>
<dbReference type="InterPro" id="IPR018485">
    <property type="entry name" value="FGGY_C"/>
</dbReference>
<evidence type="ECO:0000313" key="14">
    <source>
        <dbReference type="Proteomes" id="UP000286288"/>
    </source>
</evidence>
<accession>A0A415EX40</accession>
<dbReference type="GO" id="GO:0005998">
    <property type="term" value="P:xylulose catabolic process"/>
    <property type="evidence" value="ECO:0007669"/>
    <property type="project" value="UniProtKB-UniRule"/>
</dbReference>
<dbReference type="SUPFAM" id="SSF53067">
    <property type="entry name" value="Actin-like ATPase domain"/>
    <property type="match status" value="2"/>
</dbReference>
<dbReference type="InterPro" id="IPR006000">
    <property type="entry name" value="Xylulokinase"/>
</dbReference>
<dbReference type="NCBIfam" id="TIGR01312">
    <property type="entry name" value="XylB"/>
    <property type="match status" value="1"/>
</dbReference>
<keyword evidence="6 8" id="KW-0067">ATP-binding</keyword>
<dbReference type="PROSITE" id="PS00933">
    <property type="entry name" value="FGGY_KINASES_1"/>
    <property type="match status" value="1"/>
</dbReference>
<evidence type="ECO:0000256" key="4">
    <source>
        <dbReference type="ARBA" id="ARBA00022741"/>
    </source>
</evidence>
<dbReference type="GO" id="GO:0042732">
    <property type="term" value="P:D-xylose metabolic process"/>
    <property type="evidence" value="ECO:0007669"/>
    <property type="project" value="UniProtKB-KW"/>
</dbReference>
<evidence type="ECO:0000256" key="3">
    <source>
        <dbReference type="ARBA" id="ARBA00022679"/>
    </source>
</evidence>
<feature type="active site" description="Proton acceptor" evidence="8">
    <location>
        <position position="239"/>
    </location>
</feature>
<dbReference type="GO" id="GO:0004856">
    <property type="term" value="F:D-xylulokinase activity"/>
    <property type="evidence" value="ECO:0007669"/>
    <property type="project" value="UniProtKB-UniRule"/>
</dbReference>
<dbReference type="InterPro" id="IPR000577">
    <property type="entry name" value="Carb_kinase_FGGY"/>
</dbReference>
<evidence type="ECO:0000256" key="1">
    <source>
        <dbReference type="ARBA" id="ARBA00009156"/>
    </source>
</evidence>
<dbReference type="PROSITE" id="PS00445">
    <property type="entry name" value="FGGY_KINASES_2"/>
    <property type="match status" value="1"/>
</dbReference>
<name>A0A415EX40_ENTCA</name>
<proteinExistence type="inferred from homology"/>
<dbReference type="EC" id="2.7.1.17" evidence="8 10"/>
<evidence type="ECO:0000259" key="11">
    <source>
        <dbReference type="Pfam" id="PF00370"/>
    </source>
</evidence>
<feature type="binding site" evidence="8">
    <location>
        <begin position="81"/>
        <end position="82"/>
    </location>
    <ligand>
        <name>substrate</name>
    </ligand>
</feature>
<keyword evidence="5 8" id="KW-0418">Kinase</keyword>
<gene>
    <name evidence="8 10 13" type="primary">xylB</name>
    <name evidence="13" type="ORF">DW084_01705</name>
</gene>
<dbReference type="Proteomes" id="UP000286288">
    <property type="component" value="Unassembled WGS sequence"/>
</dbReference>
<dbReference type="PIRSF" id="PIRSF000538">
    <property type="entry name" value="GlpK"/>
    <property type="match status" value="1"/>
</dbReference>
<feature type="site" description="Important for activity" evidence="8">
    <location>
        <position position="8"/>
    </location>
</feature>
<dbReference type="Gene3D" id="3.30.420.40">
    <property type="match status" value="2"/>
</dbReference>
<dbReference type="PANTHER" id="PTHR43095">
    <property type="entry name" value="SUGAR KINASE"/>
    <property type="match status" value="1"/>
</dbReference>
<evidence type="ECO:0000256" key="10">
    <source>
        <dbReference type="RuleBase" id="RU364073"/>
    </source>
</evidence>
<evidence type="ECO:0000313" key="13">
    <source>
        <dbReference type="EMBL" id="RHK07872.1"/>
    </source>
</evidence>
<evidence type="ECO:0000256" key="9">
    <source>
        <dbReference type="RuleBase" id="RU003733"/>
    </source>
</evidence>
<dbReference type="Pfam" id="PF02782">
    <property type="entry name" value="FGGY_C"/>
    <property type="match status" value="1"/>
</dbReference>
<dbReference type="InterPro" id="IPR043129">
    <property type="entry name" value="ATPase_NBD"/>
</dbReference>
<dbReference type="EMBL" id="QRMZ01000002">
    <property type="protein sequence ID" value="RHK07872.1"/>
    <property type="molecule type" value="Genomic_DNA"/>
</dbReference>
<feature type="domain" description="Carbohydrate kinase FGGY C-terminal" evidence="12">
    <location>
        <begin position="256"/>
        <end position="441"/>
    </location>
</feature>
<dbReference type="InterPro" id="IPR050406">
    <property type="entry name" value="FGGY_Carb_Kinase"/>
</dbReference>
<evidence type="ECO:0000256" key="2">
    <source>
        <dbReference type="ARBA" id="ARBA00022629"/>
    </source>
</evidence>
<keyword evidence="4 8" id="KW-0547">Nucleotide-binding</keyword>
<comment type="caution">
    <text evidence="13">The sequence shown here is derived from an EMBL/GenBank/DDBJ whole genome shotgun (WGS) entry which is preliminary data.</text>
</comment>
<evidence type="ECO:0000256" key="8">
    <source>
        <dbReference type="HAMAP-Rule" id="MF_02220"/>
    </source>
</evidence>
<dbReference type="Pfam" id="PF00370">
    <property type="entry name" value="FGGY_N"/>
    <property type="match status" value="1"/>
</dbReference>
<comment type="function">
    <text evidence="8">Catalyzes the phosphorylation of D-xylulose to D-xylulose 5-phosphate.</text>
</comment>
<dbReference type="GO" id="GO:0005524">
    <property type="term" value="F:ATP binding"/>
    <property type="evidence" value="ECO:0007669"/>
    <property type="project" value="UniProtKB-UniRule"/>
</dbReference>